<gene>
    <name evidence="1" type="ORF">WUBG_13637</name>
</gene>
<proteinExistence type="predicted"/>
<dbReference type="AlphaFoldDB" id="J9EJ93"/>
<name>J9EJ93_WUCBA</name>
<evidence type="ECO:0000313" key="1">
    <source>
        <dbReference type="EMBL" id="EJW75454.1"/>
    </source>
</evidence>
<comment type="caution">
    <text evidence="1">The sequence shown here is derived from an EMBL/GenBank/DDBJ whole genome shotgun (WGS) entry which is preliminary data.</text>
</comment>
<reference evidence="2" key="1">
    <citation type="submission" date="2012-08" db="EMBL/GenBank/DDBJ databases">
        <title>The Genome Sequence of Wuchereria bancrofti.</title>
        <authorList>
            <person name="Nutman T.B."/>
            <person name="Fink D.L."/>
            <person name="Russ C."/>
            <person name="Young S."/>
            <person name="Zeng Q."/>
            <person name="Koehrsen M."/>
            <person name="Alvarado L."/>
            <person name="Berlin A."/>
            <person name="Chapman S.B."/>
            <person name="Chen Z."/>
            <person name="Freedman E."/>
            <person name="Gellesch M."/>
            <person name="Goldberg J."/>
            <person name="Griggs A."/>
            <person name="Gujja S."/>
            <person name="Heilman E.R."/>
            <person name="Heiman D."/>
            <person name="Hepburn T."/>
            <person name="Howarth C."/>
            <person name="Jen D."/>
            <person name="Larson L."/>
            <person name="Lewis B."/>
            <person name="Mehta T."/>
            <person name="Park D."/>
            <person name="Pearson M."/>
            <person name="Roberts A."/>
            <person name="Saif S."/>
            <person name="Shea T."/>
            <person name="Shenoy N."/>
            <person name="Sisk P."/>
            <person name="Stolte C."/>
            <person name="Sykes S."/>
            <person name="Walk T."/>
            <person name="White J."/>
            <person name="Yandava C."/>
            <person name="Haas B."/>
            <person name="Henn M.R."/>
            <person name="Nusbaum C."/>
            <person name="Birren B."/>
        </authorList>
    </citation>
    <scope>NUCLEOTIDE SEQUENCE [LARGE SCALE GENOMIC DNA]</scope>
    <source>
        <strain evidence="2">NA</strain>
    </source>
</reference>
<protein>
    <submittedName>
        <fullName evidence="1">Uncharacterized protein</fullName>
    </submittedName>
</protein>
<accession>J9EJ93</accession>
<sequence>MHIGVHMDQGGTVHDMLSYEEDRSFSEWVEWAKNVGRGNDVLNVRKRHRLHWIGPRGNAEDEDAKEVMIMGEIILLNEIIRSIKWARLLIKICVRHSEKYILPKNGILLPQPFYTSFSEVRFSSRWNADVRPLPGFEVVKGWIESIYYSDLELSWNFLVSHCGFGDYMELERSKGTDCDINLFSLNWNQGQKVERYLRDLPKRSIVSYFLRELMRGEKEFDESVLLERKDLCVVDSRHFIQATFETNCDVLMYG</sequence>
<dbReference type="Proteomes" id="UP000004810">
    <property type="component" value="Unassembled WGS sequence"/>
</dbReference>
<dbReference type="EMBL" id="ADBV01010541">
    <property type="protein sequence ID" value="EJW75454.1"/>
    <property type="molecule type" value="Genomic_DNA"/>
</dbReference>
<organism evidence="1 2">
    <name type="scientific">Wuchereria bancrofti</name>
    <dbReference type="NCBI Taxonomy" id="6293"/>
    <lineage>
        <taxon>Eukaryota</taxon>
        <taxon>Metazoa</taxon>
        <taxon>Ecdysozoa</taxon>
        <taxon>Nematoda</taxon>
        <taxon>Chromadorea</taxon>
        <taxon>Rhabditida</taxon>
        <taxon>Spirurina</taxon>
        <taxon>Spiruromorpha</taxon>
        <taxon>Filarioidea</taxon>
        <taxon>Onchocercidae</taxon>
        <taxon>Wuchereria</taxon>
    </lineage>
</organism>
<evidence type="ECO:0000313" key="2">
    <source>
        <dbReference type="Proteomes" id="UP000004810"/>
    </source>
</evidence>